<reference evidence="2 3" key="1">
    <citation type="submission" date="2018-08" db="EMBL/GenBank/DDBJ databases">
        <title>Chitinophagaceae sp. K23C18032701, a novel bacterium isolated from forest soil.</title>
        <authorList>
            <person name="Wang C."/>
        </authorList>
    </citation>
    <scope>NUCLEOTIDE SEQUENCE [LARGE SCALE GENOMIC DNA]</scope>
    <source>
        <strain evidence="2 3">K23C18032701</strain>
    </source>
</reference>
<evidence type="ECO:0000313" key="2">
    <source>
        <dbReference type="EMBL" id="RFM30041.1"/>
    </source>
</evidence>
<dbReference type="Proteomes" id="UP000261284">
    <property type="component" value="Unassembled WGS sequence"/>
</dbReference>
<evidence type="ECO:0000313" key="3">
    <source>
        <dbReference type="Proteomes" id="UP000261284"/>
    </source>
</evidence>
<evidence type="ECO:0000256" key="1">
    <source>
        <dbReference type="SAM" id="Phobius"/>
    </source>
</evidence>
<feature type="transmembrane region" description="Helical" evidence="1">
    <location>
        <begin position="37"/>
        <end position="61"/>
    </location>
</feature>
<keyword evidence="3" id="KW-1185">Reference proteome</keyword>
<name>A0A3E1NQ36_9BACT</name>
<dbReference type="EMBL" id="QTJU01000001">
    <property type="protein sequence ID" value="RFM30041.1"/>
    <property type="molecule type" value="Genomic_DNA"/>
</dbReference>
<proteinExistence type="predicted"/>
<dbReference type="AlphaFoldDB" id="A0A3E1NQ36"/>
<dbReference type="RefSeq" id="WP_116845797.1">
    <property type="nucleotide sequence ID" value="NZ_QTJU01000001.1"/>
</dbReference>
<sequence>MEFWFYAGVICAALTLILVGYLNFLKENSQFQKLTRHGLLIAAIVGALIALATSVSGHIAANEADAKLKNARDTINLLLHTNLDSSKRLLQKSDTALATSLTIIDSLKKLSLLQSKLLDKENEISVQAKEYAFQSMGDKSAPKIIIRPVIQNLPAYTKTLMETSFQSFMYLKNTGKYPIVSINYRIEDIMGHPYEGLMPLGTIAYLGPGDSVKMYSSTQKVKESSFAGYIASISWRGGNYVYYPIYLINENNYTKSKESFTINGKPRPYRDFLKE</sequence>
<accession>A0A3E1NQ36</accession>
<keyword evidence="1" id="KW-0472">Membrane</keyword>
<gene>
    <name evidence="2" type="ORF">DXN05_03455</name>
</gene>
<protein>
    <submittedName>
        <fullName evidence="2">Uncharacterized protein</fullName>
    </submittedName>
</protein>
<feature type="transmembrane region" description="Helical" evidence="1">
    <location>
        <begin position="6"/>
        <end position="25"/>
    </location>
</feature>
<keyword evidence="1" id="KW-0812">Transmembrane</keyword>
<organism evidence="2 3">
    <name type="scientific">Deminuibacter soli</name>
    <dbReference type="NCBI Taxonomy" id="2291815"/>
    <lineage>
        <taxon>Bacteria</taxon>
        <taxon>Pseudomonadati</taxon>
        <taxon>Bacteroidota</taxon>
        <taxon>Chitinophagia</taxon>
        <taxon>Chitinophagales</taxon>
        <taxon>Chitinophagaceae</taxon>
        <taxon>Deminuibacter</taxon>
    </lineage>
</organism>
<comment type="caution">
    <text evidence="2">The sequence shown here is derived from an EMBL/GenBank/DDBJ whole genome shotgun (WGS) entry which is preliminary data.</text>
</comment>
<keyword evidence="1" id="KW-1133">Transmembrane helix</keyword>